<evidence type="ECO:0000313" key="8">
    <source>
        <dbReference type="Proteomes" id="UP000637423"/>
    </source>
</evidence>
<dbReference type="InterPro" id="IPR036909">
    <property type="entry name" value="Cyt_c-like_dom_sf"/>
</dbReference>
<dbReference type="SUPFAM" id="SSF46626">
    <property type="entry name" value="Cytochrome c"/>
    <property type="match status" value="1"/>
</dbReference>
<evidence type="ECO:0000256" key="4">
    <source>
        <dbReference type="PROSITE-ProRule" id="PRU00433"/>
    </source>
</evidence>
<keyword evidence="2 4" id="KW-0479">Metal-binding</keyword>
<feature type="chain" id="PRO_5037311586" evidence="5">
    <location>
        <begin position="22"/>
        <end position="215"/>
    </location>
</feature>
<dbReference type="EMBL" id="BMED01000004">
    <property type="protein sequence ID" value="GGC88039.1"/>
    <property type="molecule type" value="Genomic_DNA"/>
</dbReference>
<reference evidence="7" key="2">
    <citation type="submission" date="2020-09" db="EMBL/GenBank/DDBJ databases">
        <authorList>
            <person name="Sun Q."/>
            <person name="Zhou Y."/>
        </authorList>
    </citation>
    <scope>NUCLEOTIDE SEQUENCE</scope>
    <source>
        <strain evidence="7">CGMCC 1.10998</strain>
    </source>
</reference>
<evidence type="ECO:0000313" key="7">
    <source>
        <dbReference type="EMBL" id="GGC88039.1"/>
    </source>
</evidence>
<name>A0A916XNR4_9BURK</name>
<dbReference type="PROSITE" id="PS51007">
    <property type="entry name" value="CYTC"/>
    <property type="match status" value="1"/>
</dbReference>
<evidence type="ECO:0000259" key="6">
    <source>
        <dbReference type="PROSITE" id="PS51007"/>
    </source>
</evidence>
<dbReference type="PROSITE" id="PS51257">
    <property type="entry name" value="PROKAR_LIPOPROTEIN"/>
    <property type="match status" value="1"/>
</dbReference>
<dbReference type="PIRSF" id="PIRSF024608">
    <property type="entry name" value="UCP024608"/>
    <property type="match status" value="1"/>
</dbReference>
<keyword evidence="8" id="KW-1185">Reference proteome</keyword>
<protein>
    <submittedName>
        <fullName evidence="7">Sulfur oxidation c-type cytochrome SoxX</fullName>
    </submittedName>
</protein>
<dbReference type="Proteomes" id="UP000637423">
    <property type="component" value="Unassembled WGS sequence"/>
</dbReference>
<keyword evidence="1 4" id="KW-0349">Heme</keyword>
<dbReference type="GO" id="GO:0009055">
    <property type="term" value="F:electron transfer activity"/>
    <property type="evidence" value="ECO:0007669"/>
    <property type="project" value="InterPro"/>
</dbReference>
<dbReference type="AlphaFoldDB" id="A0A916XNR4"/>
<dbReference type="InterPro" id="IPR030999">
    <property type="entry name" value="Thiosulf_SoxX"/>
</dbReference>
<gene>
    <name evidence="7" type="ORF">GCM10011396_39070</name>
</gene>
<comment type="caution">
    <text evidence="7">The sequence shown here is derived from an EMBL/GenBank/DDBJ whole genome shotgun (WGS) entry which is preliminary data.</text>
</comment>
<keyword evidence="3 4" id="KW-0408">Iron</keyword>
<feature type="signal peptide" evidence="5">
    <location>
        <begin position="1"/>
        <end position="21"/>
    </location>
</feature>
<feature type="domain" description="Cytochrome c" evidence="6">
    <location>
        <begin position="112"/>
        <end position="210"/>
    </location>
</feature>
<dbReference type="InterPro" id="IPR009056">
    <property type="entry name" value="Cyt_c-like_dom"/>
</dbReference>
<sequence>MNKKNASIAAGVAGLAALVLAGCAGMGAMNGPSDADAAKLAQQTMKASFVTSGIASIDRLTQDELQQLCTEYAGKEVPKEIGEKIEKAQQAAIVMPASGNLIGNWQEGEKIAQNGRGMTFTDKAGDPGGGNCYACHQIAPQEISYGNIGPSLYNYGKLRGQSPEVVAYTYKKIYNSQAFAACSNMPRFGHQKILSETQIKDLVGLLLDPQSPVNK</sequence>
<keyword evidence="5" id="KW-0732">Signal</keyword>
<proteinExistence type="predicted"/>
<dbReference type="Pfam" id="PF00034">
    <property type="entry name" value="Cytochrom_C"/>
    <property type="match status" value="1"/>
</dbReference>
<evidence type="ECO:0000256" key="2">
    <source>
        <dbReference type="ARBA" id="ARBA00022723"/>
    </source>
</evidence>
<dbReference type="InterPro" id="IPR016823">
    <property type="entry name" value="Thiosulf_SoxX_II"/>
</dbReference>
<dbReference type="NCBIfam" id="TIGR04485">
    <property type="entry name" value="thiosulf_SoxX"/>
    <property type="match status" value="1"/>
</dbReference>
<organism evidence="7 8">
    <name type="scientific">Undibacterium terreum</name>
    <dbReference type="NCBI Taxonomy" id="1224302"/>
    <lineage>
        <taxon>Bacteria</taxon>
        <taxon>Pseudomonadati</taxon>
        <taxon>Pseudomonadota</taxon>
        <taxon>Betaproteobacteria</taxon>
        <taxon>Burkholderiales</taxon>
        <taxon>Oxalobacteraceae</taxon>
        <taxon>Undibacterium</taxon>
    </lineage>
</organism>
<dbReference type="GO" id="GO:0020037">
    <property type="term" value="F:heme binding"/>
    <property type="evidence" value="ECO:0007669"/>
    <property type="project" value="InterPro"/>
</dbReference>
<evidence type="ECO:0000256" key="3">
    <source>
        <dbReference type="ARBA" id="ARBA00023004"/>
    </source>
</evidence>
<evidence type="ECO:0000256" key="1">
    <source>
        <dbReference type="ARBA" id="ARBA00022617"/>
    </source>
</evidence>
<dbReference type="Gene3D" id="1.10.760.10">
    <property type="entry name" value="Cytochrome c-like domain"/>
    <property type="match status" value="1"/>
</dbReference>
<accession>A0A916XNR4</accession>
<dbReference type="GO" id="GO:0046872">
    <property type="term" value="F:metal ion binding"/>
    <property type="evidence" value="ECO:0007669"/>
    <property type="project" value="UniProtKB-KW"/>
</dbReference>
<reference evidence="7" key="1">
    <citation type="journal article" date="2014" name="Int. J. Syst. Evol. Microbiol.">
        <title>Complete genome sequence of Corynebacterium casei LMG S-19264T (=DSM 44701T), isolated from a smear-ripened cheese.</title>
        <authorList>
            <consortium name="US DOE Joint Genome Institute (JGI-PGF)"/>
            <person name="Walter F."/>
            <person name="Albersmeier A."/>
            <person name="Kalinowski J."/>
            <person name="Ruckert C."/>
        </authorList>
    </citation>
    <scope>NUCLEOTIDE SEQUENCE</scope>
    <source>
        <strain evidence="7">CGMCC 1.10998</strain>
    </source>
</reference>
<evidence type="ECO:0000256" key="5">
    <source>
        <dbReference type="SAM" id="SignalP"/>
    </source>
</evidence>